<reference evidence="5 6" key="1">
    <citation type="submission" date="2019-03" db="EMBL/GenBank/DDBJ databases">
        <title>Genomic Encyclopedia of Type Strains, Phase IV (KMG-IV): sequencing the most valuable type-strain genomes for metagenomic binning, comparative biology and taxonomic classification.</title>
        <authorList>
            <person name="Goeker M."/>
        </authorList>
    </citation>
    <scope>NUCLEOTIDE SEQUENCE [LARGE SCALE GENOMIC DNA]</scope>
    <source>
        <strain evidence="5 6">DSM 45361</strain>
    </source>
</reference>
<dbReference type="Gene3D" id="3.90.1150.10">
    <property type="entry name" value="Aspartate Aminotransferase, domain 1"/>
    <property type="match status" value="1"/>
</dbReference>
<protein>
    <submittedName>
        <fullName evidence="5">dTDP-4-amino-4,6-dideoxygalactose transaminase</fullName>
    </submittedName>
</protein>
<organism evidence="5 6">
    <name type="scientific">Labedaea rhizosphaerae</name>
    <dbReference type="NCBI Taxonomy" id="598644"/>
    <lineage>
        <taxon>Bacteria</taxon>
        <taxon>Bacillati</taxon>
        <taxon>Actinomycetota</taxon>
        <taxon>Actinomycetes</taxon>
        <taxon>Pseudonocardiales</taxon>
        <taxon>Pseudonocardiaceae</taxon>
        <taxon>Labedaea</taxon>
    </lineage>
</organism>
<keyword evidence="3 4" id="KW-0663">Pyridoxal phosphate</keyword>
<gene>
    <name evidence="5" type="ORF">EV186_107229</name>
</gene>
<feature type="active site" description="Proton acceptor" evidence="2">
    <location>
        <position position="189"/>
    </location>
</feature>
<comment type="cofactor">
    <cofactor evidence="1">
        <name>pyridoxal 5'-phosphate</name>
        <dbReference type="ChEBI" id="CHEBI:597326"/>
    </cofactor>
</comment>
<sequence>MIPLFKVAMSATAPALVEKVLTSGYIGQGQVVDQFEQALAARIGNPNVVTVNSATSGLHLALHLVTGGAKDTEGEVLTTPMTCSATNWPILANGLRLRWVDVDPATLNVDLDDLARKITPRTRAIIVVHWAGYPVDLERLRQLLDRAEQVCGVRPMVIEDCAHAWGATYHGQPLGNHGNISVFSFQAIKHLTCGDGGLLVLPTKELNRRARLLRWYGIDRDSNERFLFKNDVPEFGFKFHMNDINASIGMANLEGVEEVLRKHRENAAFYDAELAGVPGLELTERSPDRVSSSWIYTIKVDDRSAFMRKMDDAGIMVSQVHERNDIYSAVGEYAAVLPGLDSVSERMVSIPVGWWLTEQDRAHIVATIKGGW</sequence>
<feature type="modified residue" description="N6-(pyridoxal phosphate)lysine" evidence="3">
    <location>
        <position position="189"/>
    </location>
</feature>
<dbReference type="PIRSF" id="PIRSF000390">
    <property type="entry name" value="PLP_StrS"/>
    <property type="match status" value="1"/>
</dbReference>
<proteinExistence type="inferred from homology"/>
<evidence type="ECO:0000256" key="3">
    <source>
        <dbReference type="PIRSR" id="PIRSR000390-2"/>
    </source>
</evidence>
<evidence type="ECO:0000256" key="1">
    <source>
        <dbReference type="ARBA" id="ARBA00001933"/>
    </source>
</evidence>
<dbReference type="CDD" id="cd00616">
    <property type="entry name" value="AHBA_syn"/>
    <property type="match status" value="1"/>
</dbReference>
<comment type="caution">
    <text evidence="5">The sequence shown here is derived from an EMBL/GenBank/DDBJ whole genome shotgun (WGS) entry which is preliminary data.</text>
</comment>
<dbReference type="GO" id="GO:0030170">
    <property type="term" value="F:pyridoxal phosphate binding"/>
    <property type="evidence" value="ECO:0007669"/>
    <property type="project" value="TreeGrafter"/>
</dbReference>
<dbReference type="InterPro" id="IPR015421">
    <property type="entry name" value="PyrdxlP-dep_Trfase_major"/>
</dbReference>
<comment type="similarity">
    <text evidence="4">Belongs to the DegT/DnrJ/EryC1 family.</text>
</comment>
<dbReference type="GO" id="GO:0008483">
    <property type="term" value="F:transaminase activity"/>
    <property type="evidence" value="ECO:0007669"/>
    <property type="project" value="TreeGrafter"/>
</dbReference>
<dbReference type="RefSeq" id="WP_133853330.1">
    <property type="nucleotide sequence ID" value="NZ_SNXZ01000007.1"/>
</dbReference>
<evidence type="ECO:0000313" key="6">
    <source>
        <dbReference type="Proteomes" id="UP000295444"/>
    </source>
</evidence>
<dbReference type="InterPro" id="IPR015424">
    <property type="entry name" value="PyrdxlP-dep_Trfase"/>
</dbReference>
<dbReference type="Gene3D" id="3.40.640.10">
    <property type="entry name" value="Type I PLP-dependent aspartate aminotransferase-like (Major domain)"/>
    <property type="match status" value="1"/>
</dbReference>
<keyword evidence="6" id="KW-1185">Reference proteome</keyword>
<dbReference type="Proteomes" id="UP000295444">
    <property type="component" value="Unassembled WGS sequence"/>
</dbReference>
<dbReference type="InterPro" id="IPR000653">
    <property type="entry name" value="DegT/StrS_aminotransferase"/>
</dbReference>
<dbReference type="PANTHER" id="PTHR30244">
    <property type="entry name" value="TRANSAMINASE"/>
    <property type="match status" value="1"/>
</dbReference>
<dbReference type="Pfam" id="PF01041">
    <property type="entry name" value="DegT_DnrJ_EryC1"/>
    <property type="match status" value="1"/>
</dbReference>
<dbReference type="PANTHER" id="PTHR30244:SF34">
    <property type="entry name" value="DTDP-4-AMINO-4,6-DIDEOXYGALACTOSE TRANSAMINASE"/>
    <property type="match status" value="1"/>
</dbReference>
<dbReference type="OrthoDB" id="5342089at2"/>
<evidence type="ECO:0000256" key="4">
    <source>
        <dbReference type="RuleBase" id="RU004508"/>
    </source>
</evidence>
<dbReference type="InterPro" id="IPR015422">
    <property type="entry name" value="PyrdxlP-dep_Trfase_small"/>
</dbReference>
<dbReference type="GO" id="GO:0000271">
    <property type="term" value="P:polysaccharide biosynthetic process"/>
    <property type="evidence" value="ECO:0007669"/>
    <property type="project" value="TreeGrafter"/>
</dbReference>
<dbReference type="SUPFAM" id="SSF53383">
    <property type="entry name" value="PLP-dependent transferases"/>
    <property type="match status" value="1"/>
</dbReference>
<name>A0A4R6S1B9_LABRH</name>
<dbReference type="AlphaFoldDB" id="A0A4R6S1B9"/>
<evidence type="ECO:0000256" key="2">
    <source>
        <dbReference type="PIRSR" id="PIRSR000390-1"/>
    </source>
</evidence>
<evidence type="ECO:0000313" key="5">
    <source>
        <dbReference type="EMBL" id="TDP92994.1"/>
    </source>
</evidence>
<accession>A0A4R6S1B9</accession>
<dbReference type="EMBL" id="SNXZ01000007">
    <property type="protein sequence ID" value="TDP92994.1"/>
    <property type="molecule type" value="Genomic_DNA"/>
</dbReference>